<dbReference type="InterPro" id="IPR057973">
    <property type="entry name" value="TMEM218_N"/>
</dbReference>
<dbReference type="Proteomes" id="UP000030746">
    <property type="component" value="Unassembled WGS sequence"/>
</dbReference>
<comment type="subcellular location">
    <subcellularLocation>
        <location evidence="2">Cell projection</location>
        <location evidence="2">Cilium</location>
    </subcellularLocation>
    <subcellularLocation>
        <location evidence="3">Membrane</location>
        <topology evidence="3">Multi-pass membrane protein</topology>
    </subcellularLocation>
</comment>
<proteinExistence type="inferred from homology"/>
<dbReference type="KEGG" id="lgi:LOTGIDRAFT_230924"/>
<evidence type="ECO:0000256" key="1">
    <source>
        <dbReference type="ARBA" id="ARBA00003173"/>
    </source>
</evidence>
<evidence type="ECO:0000313" key="13">
    <source>
        <dbReference type="Proteomes" id="UP000030746"/>
    </source>
</evidence>
<dbReference type="PANTHER" id="PTHR31622">
    <property type="entry name" value="TRANSMEMBRANE PROTEIN 218"/>
    <property type="match status" value="1"/>
</dbReference>
<keyword evidence="13" id="KW-1185">Reference proteome</keyword>
<dbReference type="InterPro" id="IPR026771">
    <property type="entry name" value="Tmem218"/>
</dbReference>
<dbReference type="OrthoDB" id="5978182at2759"/>
<comment type="function">
    <text evidence="1">May be involved in ciliary biogenesis or function.</text>
</comment>
<keyword evidence="6 10" id="KW-0812">Transmembrane</keyword>
<name>V4B154_LOTGI</name>
<reference evidence="12 13" key="1">
    <citation type="journal article" date="2013" name="Nature">
        <title>Insights into bilaterian evolution from three spiralian genomes.</title>
        <authorList>
            <person name="Simakov O."/>
            <person name="Marletaz F."/>
            <person name="Cho S.J."/>
            <person name="Edsinger-Gonzales E."/>
            <person name="Havlak P."/>
            <person name="Hellsten U."/>
            <person name="Kuo D.H."/>
            <person name="Larsson T."/>
            <person name="Lv J."/>
            <person name="Arendt D."/>
            <person name="Savage R."/>
            <person name="Osoegawa K."/>
            <person name="de Jong P."/>
            <person name="Grimwood J."/>
            <person name="Chapman J.A."/>
            <person name="Shapiro H."/>
            <person name="Aerts A."/>
            <person name="Otillar R.P."/>
            <person name="Terry A.Y."/>
            <person name="Boore J.L."/>
            <person name="Grigoriev I.V."/>
            <person name="Lindberg D.R."/>
            <person name="Seaver E.C."/>
            <person name="Weisblat D.A."/>
            <person name="Putnam N.H."/>
            <person name="Rokhsar D.S."/>
        </authorList>
    </citation>
    <scope>NUCLEOTIDE SEQUENCE [LARGE SCALE GENOMIC DNA]</scope>
</reference>
<dbReference type="RefSeq" id="XP_009049418.1">
    <property type="nucleotide sequence ID" value="XM_009051170.1"/>
</dbReference>
<dbReference type="GeneID" id="20248422"/>
<evidence type="ECO:0000256" key="9">
    <source>
        <dbReference type="ARBA" id="ARBA00023273"/>
    </source>
</evidence>
<feature type="domain" description="Transmembrane protein 218 N-terminal" evidence="11">
    <location>
        <begin position="3"/>
        <end position="58"/>
    </location>
</feature>
<dbReference type="EMBL" id="KB200869">
    <property type="protein sequence ID" value="ESO99981.1"/>
    <property type="molecule type" value="Genomic_DNA"/>
</dbReference>
<dbReference type="AlphaFoldDB" id="V4B154"/>
<dbReference type="GO" id="GO:0016020">
    <property type="term" value="C:membrane"/>
    <property type="evidence" value="ECO:0007669"/>
    <property type="project" value="UniProtKB-SubCell"/>
</dbReference>
<keyword evidence="7 10" id="KW-1133">Transmembrane helix</keyword>
<dbReference type="OMA" id="PATEMKI"/>
<evidence type="ECO:0000256" key="10">
    <source>
        <dbReference type="SAM" id="Phobius"/>
    </source>
</evidence>
<dbReference type="HOGENOM" id="CLU_169774_0_0_1"/>
<keyword evidence="9" id="KW-0966">Cell projection</keyword>
<evidence type="ECO:0000256" key="4">
    <source>
        <dbReference type="ARBA" id="ARBA00010775"/>
    </source>
</evidence>
<evidence type="ECO:0000256" key="8">
    <source>
        <dbReference type="ARBA" id="ARBA00023136"/>
    </source>
</evidence>
<evidence type="ECO:0000313" key="12">
    <source>
        <dbReference type="EMBL" id="ESO99981.1"/>
    </source>
</evidence>
<feature type="transmembrane region" description="Helical" evidence="10">
    <location>
        <begin position="35"/>
        <end position="56"/>
    </location>
</feature>
<evidence type="ECO:0000256" key="7">
    <source>
        <dbReference type="ARBA" id="ARBA00022989"/>
    </source>
</evidence>
<protein>
    <recommendedName>
        <fullName evidence="5">Transmembrane protein 218</fullName>
    </recommendedName>
</protein>
<feature type="transmembrane region" description="Helical" evidence="10">
    <location>
        <begin position="76"/>
        <end position="99"/>
    </location>
</feature>
<dbReference type="CTD" id="20248422"/>
<evidence type="ECO:0000259" key="11">
    <source>
        <dbReference type="Pfam" id="PF25810"/>
    </source>
</evidence>
<evidence type="ECO:0000256" key="5">
    <source>
        <dbReference type="ARBA" id="ARBA00015054"/>
    </source>
</evidence>
<evidence type="ECO:0000256" key="2">
    <source>
        <dbReference type="ARBA" id="ARBA00004138"/>
    </source>
</evidence>
<dbReference type="GO" id="GO:0005929">
    <property type="term" value="C:cilium"/>
    <property type="evidence" value="ECO:0007669"/>
    <property type="project" value="UniProtKB-SubCell"/>
</dbReference>
<gene>
    <name evidence="12" type="ORF">LOTGIDRAFT_230924</name>
</gene>
<dbReference type="STRING" id="225164.V4B154"/>
<organism evidence="12 13">
    <name type="scientific">Lottia gigantea</name>
    <name type="common">Giant owl limpet</name>
    <dbReference type="NCBI Taxonomy" id="225164"/>
    <lineage>
        <taxon>Eukaryota</taxon>
        <taxon>Metazoa</taxon>
        <taxon>Spiralia</taxon>
        <taxon>Lophotrochozoa</taxon>
        <taxon>Mollusca</taxon>
        <taxon>Gastropoda</taxon>
        <taxon>Patellogastropoda</taxon>
        <taxon>Lottioidea</taxon>
        <taxon>Lottiidae</taxon>
        <taxon>Lottia</taxon>
    </lineage>
</organism>
<evidence type="ECO:0000256" key="6">
    <source>
        <dbReference type="ARBA" id="ARBA00022692"/>
    </source>
</evidence>
<dbReference type="PANTHER" id="PTHR31622:SF1">
    <property type="entry name" value="TRANSMEMBRANE PROTEIN 218"/>
    <property type="match status" value="1"/>
</dbReference>
<dbReference type="Pfam" id="PF25810">
    <property type="entry name" value="TMEM218_N"/>
    <property type="match status" value="1"/>
</dbReference>
<accession>V4B154</accession>
<feature type="transmembrane region" description="Helical" evidence="10">
    <location>
        <begin position="6"/>
        <end position="28"/>
    </location>
</feature>
<keyword evidence="8 10" id="KW-0472">Membrane</keyword>
<evidence type="ECO:0000256" key="3">
    <source>
        <dbReference type="ARBA" id="ARBA00004141"/>
    </source>
</evidence>
<sequence length="115" mass="12726">MARVLGIGEGLFILAFLWVLCLLLCLVFSRAQGALSHLGPLAIIVAGLVTIILIFIPREPEISTPDDSIKIYDYSIIYRFGLIAVVSLFIIIGGVLYLTQQMMIPVLAKPIRRVR</sequence>
<comment type="similarity">
    <text evidence="4">Belongs to the TMEM218 family.</text>
</comment>